<proteinExistence type="predicted"/>
<accession>A0A3M7PM06</accession>
<reference evidence="1 2" key="1">
    <citation type="journal article" date="2018" name="Sci. Rep.">
        <title>Genomic signatures of local adaptation to the degree of environmental predictability in rotifers.</title>
        <authorList>
            <person name="Franch-Gras L."/>
            <person name="Hahn C."/>
            <person name="Garcia-Roger E.M."/>
            <person name="Carmona M.J."/>
            <person name="Serra M."/>
            <person name="Gomez A."/>
        </authorList>
    </citation>
    <scope>NUCLEOTIDE SEQUENCE [LARGE SCALE GENOMIC DNA]</scope>
    <source>
        <strain evidence="1">HYR1</strain>
    </source>
</reference>
<comment type="caution">
    <text evidence="1">The sequence shown here is derived from an EMBL/GenBank/DDBJ whole genome shotgun (WGS) entry which is preliminary data.</text>
</comment>
<gene>
    <name evidence="1" type="ORF">BpHYR1_040864</name>
</gene>
<dbReference type="AlphaFoldDB" id="A0A3M7PM06"/>
<sequence length="86" mass="9952">MMALDDTSKDLRREFIWVLGIIERTMCKNRVLGFLNLEAYKITEIFAYFKHPCPLKNDKNFAKLLIKTAFLSSEGPKHALTTIMVT</sequence>
<protein>
    <submittedName>
        <fullName evidence="1">Uncharacterized protein</fullName>
    </submittedName>
</protein>
<dbReference type="Proteomes" id="UP000276133">
    <property type="component" value="Unassembled WGS sequence"/>
</dbReference>
<name>A0A3M7PM06_BRAPC</name>
<dbReference type="EMBL" id="REGN01010070">
    <property type="protein sequence ID" value="RMZ99760.1"/>
    <property type="molecule type" value="Genomic_DNA"/>
</dbReference>
<organism evidence="1 2">
    <name type="scientific">Brachionus plicatilis</name>
    <name type="common">Marine rotifer</name>
    <name type="synonym">Brachionus muelleri</name>
    <dbReference type="NCBI Taxonomy" id="10195"/>
    <lineage>
        <taxon>Eukaryota</taxon>
        <taxon>Metazoa</taxon>
        <taxon>Spiralia</taxon>
        <taxon>Gnathifera</taxon>
        <taxon>Rotifera</taxon>
        <taxon>Eurotatoria</taxon>
        <taxon>Monogononta</taxon>
        <taxon>Pseudotrocha</taxon>
        <taxon>Ploima</taxon>
        <taxon>Brachionidae</taxon>
        <taxon>Brachionus</taxon>
    </lineage>
</organism>
<keyword evidence="2" id="KW-1185">Reference proteome</keyword>
<evidence type="ECO:0000313" key="2">
    <source>
        <dbReference type="Proteomes" id="UP000276133"/>
    </source>
</evidence>
<evidence type="ECO:0000313" key="1">
    <source>
        <dbReference type="EMBL" id="RMZ99760.1"/>
    </source>
</evidence>